<feature type="region of interest" description="Disordered" evidence="1">
    <location>
        <begin position="90"/>
        <end position="110"/>
    </location>
</feature>
<sequence length="203" mass="21750">MMLSGKGLVQGASKYDGHRASDPDPSTQTMYRTEKVGGANTSRVDMVDSYFAAGITSAAVTSVDHPGLDIGARVSLSGSASRAKAKVVSVEEAESDNNDHDLDNGLLTTRSVAPPEMPGLSIITWDEFIEDPSMFYRLFSLDKNEFIHFDSSIVTNFFHDSRMDPPVLGGPSGDGMSCCLPAGHQPSRRPHSARAAPHTVPCH</sequence>
<feature type="region of interest" description="Disordered" evidence="1">
    <location>
        <begin position="184"/>
        <end position="203"/>
    </location>
</feature>
<dbReference type="AlphaFoldDB" id="A0A3S1AYZ5"/>
<keyword evidence="3" id="KW-1185">Reference proteome</keyword>
<evidence type="ECO:0000313" key="3">
    <source>
        <dbReference type="Proteomes" id="UP000271974"/>
    </source>
</evidence>
<organism evidence="2 3">
    <name type="scientific">Elysia chlorotica</name>
    <name type="common">Eastern emerald elysia</name>
    <name type="synonym">Sea slug</name>
    <dbReference type="NCBI Taxonomy" id="188477"/>
    <lineage>
        <taxon>Eukaryota</taxon>
        <taxon>Metazoa</taxon>
        <taxon>Spiralia</taxon>
        <taxon>Lophotrochozoa</taxon>
        <taxon>Mollusca</taxon>
        <taxon>Gastropoda</taxon>
        <taxon>Heterobranchia</taxon>
        <taxon>Euthyneura</taxon>
        <taxon>Panpulmonata</taxon>
        <taxon>Sacoglossa</taxon>
        <taxon>Placobranchoidea</taxon>
        <taxon>Plakobranchidae</taxon>
        <taxon>Elysia</taxon>
    </lineage>
</organism>
<dbReference type="Proteomes" id="UP000271974">
    <property type="component" value="Unassembled WGS sequence"/>
</dbReference>
<proteinExistence type="predicted"/>
<comment type="caution">
    <text evidence="2">The sequence shown here is derived from an EMBL/GenBank/DDBJ whole genome shotgun (WGS) entry which is preliminary data.</text>
</comment>
<dbReference type="EMBL" id="RQTK01001141">
    <property type="protein sequence ID" value="RUS71907.1"/>
    <property type="molecule type" value="Genomic_DNA"/>
</dbReference>
<name>A0A3S1AYZ5_ELYCH</name>
<dbReference type="OrthoDB" id="6138853at2759"/>
<feature type="non-terminal residue" evidence="2">
    <location>
        <position position="203"/>
    </location>
</feature>
<reference evidence="2 3" key="1">
    <citation type="submission" date="2019-01" db="EMBL/GenBank/DDBJ databases">
        <title>A draft genome assembly of the solar-powered sea slug Elysia chlorotica.</title>
        <authorList>
            <person name="Cai H."/>
            <person name="Li Q."/>
            <person name="Fang X."/>
            <person name="Li J."/>
            <person name="Curtis N.E."/>
            <person name="Altenburger A."/>
            <person name="Shibata T."/>
            <person name="Feng M."/>
            <person name="Maeda T."/>
            <person name="Schwartz J.A."/>
            <person name="Shigenobu S."/>
            <person name="Lundholm N."/>
            <person name="Nishiyama T."/>
            <person name="Yang H."/>
            <person name="Hasebe M."/>
            <person name="Li S."/>
            <person name="Pierce S.K."/>
            <person name="Wang J."/>
        </authorList>
    </citation>
    <scope>NUCLEOTIDE SEQUENCE [LARGE SCALE GENOMIC DNA]</scope>
    <source>
        <strain evidence="2">EC2010</strain>
        <tissue evidence="2">Whole organism of an adult</tissue>
    </source>
</reference>
<feature type="region of interest" description="Disordered" evidence="1">
    <location>
        <begin position="11"/>
        <end position="31"/>
    </location>
</feature>
<evidence type="ECO:0000313" key="2">
    <source>
        <dbReference type="EMBL" id="RUS71907.1"/>
    </source>
</evidence>
<evidence type="ECO:0000256" key="1">
    <source>
        <dbReference type="SAM" id="MobiDB-lite"/>
    </source>
</evidence>
<gene>
    <name evidence="2" type="ORF">EGW08_020320</name>
</gene>
<accession>A0A3S1AYZ5</accession>
<protein>
    <submittedName>
        <fullName evidence="2">Uncharacterized protein</fullName>
    </submittedName>
</protein>